<dbReference type="AlphaFoldDB" id="A0A409W7A8"/>
<comment type="caution">
    <text evidence="1">The sequence shown here is derived from an EMBL/GenBank/DDBJ whole genome shotgun (WGS) entry which is preliminary data.</text>
</comment>
<sequence>MRILRPQLRPSLDYFNEACDHEFESLVTQACAVDSAWKSGEVWIKREEMLRTQFKVVELKFVPGGKFLVASVRDRMGYRSFIMVYAIDLIQGTRAIARMETSYQCYDLDAKYMEHEGEPGIMIYFTRRHWMKPTNLDDPGVRHLILQKHTMIYKEQDIVIAREKDAYIQRAMMYQRPFRNVMLLRGKAEISMPTLFEWKGNPHLAFFVSPLEIKLLCLNGPYRATITPAHDNSFLHSQQRIRAIRPIPSQDQILVIRTFATHPQEEFVHRFELYDIPAEGGDHAPVHPAAQSPPNHLADYRIDKFTISDAPDPTKKMHPSHPQPLHHELCPSTIWISSSNISPPGVCMWAIRPLLQPQILNEPPTYRYGFTLLNDRPCSIHCAYPDPKTGTGVALPGSERSLVYNFIPSYTESMIVQRIKRFWYDPELFEEGYHEADKGDSGPSISEVPHHSYKKFQDVLSTRPIIPRMNQKGGAVSIAFDEGSGKIAIGVSNENEIQLYDTGTAVPHKQKLIYEINEALKHPIYKDKLKNI</sequence>
<keyword evidence="2" id="KW-1185">Reference proteome</keyword>
<proteinExistence type="predicted"/>
<reference evidence="1 2" key="1">
    <citation type="journal article" date="2018" name="Evol. Lett.">
        <title>Horizontal gene cluster transfer increased hallucinogenic mushroom diversity.</title>
        <authorList>
            <person name="Reynolds H.T."/>
            <person name="Vijayakumar V."/>
            <person name="Gluck-Thaler E."/>
            <person name="Korotkin H.B."/>
            <person name="Matheny P.B."/>
            <person name="Slot J.C."/>
        </authorList>
    </citation>
    <scope>NUCLEOTIDE SEQUENCE [LARGE SCALE GENOMIC DNA]</scope>
    <source>
        <strain evidence="1 2">2629</strain>
    </source>
</reference>
<organism evidence="1 2">
    <name type="scientific">Panaeolus cyanescens</name>
    <dbReference type="NCBI Taxonomy" id="181874"/>
    <lineage>
        <taxon>Eukaryota</taxon>
        <taxon>Fungi</taxon>
        <taxon>Dikarya</taxon>
        <taxon>Basidiomycota</taxon>
        <taxon>Agaricomycotina</taxon>
        <taxon>Agaricomycetes</taxon>
        <taxon>Agaricomycetidae</taxon>
        <taxon>Agaricales</taxon>
        <taxon>Agaricineae</taxon>
        <taxon>Galeropsidaceae</taxon>
        <taxon>Panaeolus</taxon>
    </lineage>
</organism>
<name>A0A409W7A8_9AGAR</name>
<accession>A0A409W7A8</accession>
<evidence type="ECO:0000313" key="2">
    <source>
        <dbReference type="Proteomes" id="UP000284842"/>
    </source>
</evidence>
<protein>
    <submittedName>
        <fullName evidence="1">Uncharacterized protein</fullName>
    </submittedName>
</protein>
<dbReference type="Proteomes" id="UP000284842">
    <property type="component" value="Unassembled WGS sequence"/>
</dbReference>
<gene>
    <name evidence="1" type="ORF">CVT24_001049</name>
</gene>
<evidence type="ECO:0000313" key="1">
    <source>
        <dbReference type="EMBL" id="PPQ74420.1"/>
    </source>
</evidence>
<dbReference type="OrthoDB" id="3219396at2759"/>
<dbReference type="InParanoid" id="A0A409W7A8"/>
<dbReference type="EMBL" id="NHTK01005754">
    <property type="protein sequence ID" value="PPQ74420.1"/>
    <property type="molecule type" value="Genomic_DNA"/>
</dbReference>